<dbReference type="InterPro" id="IPR002716">
    <property type="entry name" value="PIN_dom"/>
</dbReference>
<evidence type="ECO:0000313" key="2">
    <source>
        <dbReference type="EMBL" id="MFD2185086.1"/>
    </source>
</evidence>
<dbReference type="InterPro" id="IPR029060">
    <property type="entry name" value="PIN-like_dom_sf"/>
</dbReference>
<dbReference type="Gene3D" id="3.40.50.1010">
    <property type="entry name" value="5'-nuclease"/>
    <property type="match status" value="1"/>
</dbReference>
<evidence type="ECO:0000313" key="3">
    <source>
        <dbReference type="Proteomes" id="UP001597314"/>
    </source>
</evidence>
<dbReference type="SUPFAM" id="SSF88723">
    <property type="entry name" value="PIN domain-like"/>
    <property type="match status" value="1"/>
</dbReference>
<evidence type="ECO:0000259" key="1">
    <source>
        <dbReference type="Pfam" id="PF01850"/>
    </source>
</evidence>
<comment type="caution">
    <text evidence="2">The sequence shown here is derived from an EMBL/GenBank/DDBJ whole genome shotgun (WGS) entry which is preliminary data.</text>
</comment>
<dbReference type="RefSeq" id="WP_378480204.1">
    <property type="nucleotide sequence ID" value="NZ_JBHUIW010000050.1"/>
</dbReference>
<gene>
    <name evidence="2" type="ORF">ACFSOX_23275</name>
</gene>
<feature type="domain" description="PIN" evidence="1">
    <location>
        <begin position="9"/>
        <end position="111"/>
    </location>
</feature>
<reference evidence="3" key="1">
    <citation type="journal article" date="2019" name="Int. J. Syst. Evol. Microbiol.">
        <title>The Global Catalogue of Microorganisms (GCM) 10K type strain sequencing project: providing services to taxonomists for standard genome sequencing and annotation.</title>
        <authorList>
            <consortium name="The Broad Institute Genomics Platform"/>
            <consortium name="The Broad Institute Genome Sequencing Center for Infectious Disease"/>
            <person name="Wu L."/>
            <person name="Ma J."/>
        </authorList>
    </citation>
    <scope>NUCLEOTIDE SEQUENCE [LARGE SCALE GENOMIC DNA]</scope>
    <source>
        <strain evidence="3">CGMCC 1.6774</strain>
    </source>
</reference>
<proteinExistence type="predicted"/>
<organism evidence="2 3">
    <name type="scientific">Rhodoplanes azumiensis</name>
    <dbReference type="NCBI Taxonomy" id="1897628"/>
    <lineage>
        <taxon>Bacteria</taxon>
        <taxon>Pseudomonadati</taxon>
        <taxon>Pseudomonadota</taxon>
        <taxon>Alphaproteobacteria</taxon>
        <taxon>Hyphomicrobiales</taxon>
        <taxon>Nitrobacteraceae</taxon>
        <taxon>Rhodoplanes</taxon>
    </lineage>
</organism>
<dbReference type="Pfam" id="PF01850">
    <property type="entry name" value="PIN"/>
    <property type="match status" value="1"/>
</dbReference>
<sequence length="132" mass="15023">MDPKEPEKRTLAQEWLTRMIETGSLVLSPQSLNECYRVITERRPRMAHDEARLFVTGFMSSCTAPLDCDVLHRAWRVQDAGGFDWWDSLLIASALVAGCSVFLSEDMQHERTIEGMTILDPFKLGSPEPFFS</sequence>
<keyword evidence="3" id="KW-1185">Reference proteome</keyword>
<dbReference type="Proteomes" id="UP001597314">
    <property type="component" value="Unassembled WGS sequence"/>
</dbReference>
<name>A0ABW5AQV7_9BRAD</name>
<dbReference type="CDD" id="cd18692">
    <property type="entry name" value="PIN_VapC-like"/>
    <property type="match status" value="1"/>
</dbReference>
<dbReference type="EMBL" id="JBHUIW010000050">
    <property type="protein sequence ID" value="MFD2185086.1"/>
    <property type="molecule type" value="Genomic_DNA"/>
</dbReference>
<accession>A0ABW5AQV7</accession>
<protein>
    <submittedName>
        <fullName evidence="2">PIN domain-containing protein</fullName>
    </submittedName>
</protein>